<evidence type="ECO:0000259" key="1">
    <source>
        <dbReference type="Pfam" id="PF26616"/>
    </source>
</evidence>
<dbReference type="InterPro" id="IPR058257">
    <property type="entry name" value="CorA-like_dom"/>
</dbReference>
<evidence type="ECO:0000313" key="2">
    <source>
        <dbReference type="EMBL" id="KAK8072052.1"/>
    </source>
</evidence>
<feature type="domain" description="CorA-like transporter" evidence="1">
    <location>
        <begin position="12"/>
        <end position="256"/>
    </location>
</feature>
<dbReference type="EMBL" id="JAQQWM010000003">
    <property type="protein sequence ID" value="KAK8072052.1"/>
    <property type="molecule type" value="Genomic_DNA"/>
</dbReference>
<comment type="caution">
    <text evidence="2">The sequence shown here is derived from an EMBL/GenBank/DDBJ whole genome shotgun (WGS) entry which is preliminary data.</text>
</comment>
<organism evidence="2 3">
    <name type="scientific">Apiospora saccharicola</name>
    <dbReference type="NCBI Taxonomy" id="335842"/>
    <lineage>
        <taxon>Eukaryota</taxon>
        <taxon>Fungi</taxon>
        <taxon>Dikarya</taxon>
        <taxon>Ascomycota</taxon>
        <taxon>Pezizomycotina</taxon>
        <taxon>Sordariomycetes</taxon>
        <taxon>Xylariomycetidae</taxon>
        <taxon>Amphisphaeriales</taxon>
        <taxon>Apiosporaceae</taxon>
        <taxon>Apiospora</taxon>
    </lineage>
</organism>
<name>A0ABR1VMG3_9PEZI</name>
<gene>
    <name evidence="2" type="ORF">PG996_005400</name>
</gene>
<protein>
    <recommendedName>
        <fullName evidence="1">CorA-like transporter domain-containing protein</fullName>
    </recommendedName>
</protein>
<sequence>MTRIPPAFASAYLDYQNYPESHTSSSILKTTFSGYRERLDQNASRTLSQDPNDIEIPIKEVQRTANGALQVYKENIFDVAGLKRWLGDMQQNDLAGPTNPAGAVATKPDPVSRFIFVISNGPLFPLLLSRDMLLRIMAYHQAFPFYLDFLLAYGIQEEDRELRFSGFRSQVTLINPEPSQVIPDLERSGRHFDLCYNLKAVAPLPKTSTGRELKWKIRQTAIYHRFDLGGGTALWMIADPLSAVKNELAEVLAADEPLPSDFDGKQGASRGGLGS</sequence>
<evidence type="ECO:0000313" key="3">
    <source>
        <dbReference type="Proteomes" id="UP001446871"/>
    </source>
</evidence>
<keyword evidence="3" id="KW-1185">Reference proteome</keyword>
<accession>A0ABR1VMG3</accession>
<proteinExistence type="predicted"/>
<dbReference type="Pfam" id="PF26616">
    <property type="entry name" value="CorA-like"/>
    <property type="match status" value="1"/>
</dbReference>
<dbReference type="Proteomes" id="UP001446871">
    <property type="component" value="Unassembled WGS sequence"/>
</dbReference>
<reference evidence="2 3" key="1">
    <citation type="submission" date="2023-01" db="EMBL/GenBank/DDBJ databases">
        <title>Analysis of 21 Apiospora genomes using comparative genomics revels a genus with tremendous synthesis potential of carbohydrate active enzymes and secondary metabolites.</title>
        <authorList>
            <person name="Sorensen T."/>
        </authorList>
    </citation>
    <scope>NUCLEOTIDE SEQUENCE [LARGE SCALE GENOMIC DNA]</scope>
    <source>
        <strain evidence="2 3">CBS 83171</strain>
    </source>
</reference>